<keyword evidence="2" id="KW-0547">Nucleotide-binding</keyword>
<dbReference type="GO" id="GO:0005524">
    <property type="term" value="F:ATP binding"/>
    <property type="evidence" value="ECO:0007669"/>
    <property type="project" value="UniProtKB-KW"/>
</dbReference>
<dbReference type="SMART" id="SM00490">
    <property type="entry name" value="HELICc"/>
    <property type="match status" value="1"/>
</dbReference>
<dbReference type="InterPro" id="IPR011545">
    <property type="entry name" value="DEAD/DEAH_box_helicase_dom"/>
</dbReference>
<dbReference type="PROSITE" id="PS51192">
    <property type="entry name" value="HELICASE_ATP_BIND_1"/>
    <property type="match status" value="1"/>
</dbReference>
<dbReference type="InterPro" id="IPR027417">
    <property type="entry name" value="P-loop_NTPase"/>
</dbReference>
<evidence type="ECO:0000256" key="4">
    <source>
        <dbReference type="ARBA" id="ARBA00022806"/>
    </source>
</evidence>
<dbReference type="PANTHER" id="PTHR47958">
    <property type="entry name" value="ATP-DEPENDENT RNA HELICASE DBP3"/>
    <property type="match status" value="1"/>
</dbReference>
<reference evidence="8 9" key="1">
    <citation type="journal article" date="2023" name="Arcadia Sci">
        <title>De novo assembly of a long-read Amblyomma americanum tick genome.</title>
        <authorList>
            <person name="Chou S."/>
            <person name="Poskanzer K.E."/>
            <person name="Rollins M."/>
            <person name="Thuy-Boun P.S."/>
        </authorList>
    </citation>
    <scope>NUCLEOTIDE SEQUENCE [LARGE SCALE GENOMIC DNA]</scope>
    <source>
        <strain evidence="8">F_SG_1</strain>
        <tissue evidence="8">Salivary glands</tissue>
    </source>
</reference>
<proteinExistence type="predicted"/>
<organism evidence="8 9">
    <name type="scientific">Amblyomma americanum</name>
    <name type="common">Lone star tick</name>
    <dbReference type="NCBI Taxonomy" id="6943"/>
    <lineage>
        <taxon>Eukaryota</taxon>
        <taxon>Metazoa</taxon>
        <taxon>Ecdysozoa</taxon>
        <taxon>Arthropoda</taxon>
        <taxon>Chelicerata</taxon>
        <taxon>Arachnida</taxon>
        <taxon>Acari</taxon>
        <taxon>Parasitiformes</taxon>
        <taxon>Ixodida</taxon>
        <taxon>Ixodoidea</taxon>
        <taxon>Ixodidae</taxon>
        <taxon>Amblyomminae</taxon>
        <taxon>Amblyomma</taxon>
    </lineage>
</organism>
<keyword evidence="9" id="KW-1185">Reference proteome</keyword>
<protein>
    <recommendedName>
        <fullName evidence="1">RNA helicase</fullName>
        <ecNumber evidence="1">3.6.4.13</ecNumber>
    </recommendedName>
</protein>
<evidence type="ECO:0000256" key="5">
    <source>
        <dbReference type="ARBA" id="ARBA00022840"/>
    </source>
</evidence>
<dbReference type="Pfam" id="PF00270">
    <property type="entry name" value="DEAD"/>
    <property type="match status" value="1"/>
</dbReference>
<comment type="caution">
    <text evidence="8">The sequence shown here is derived from an EMBL/GenBank/DDBJ whole genome shotgun (WGS) entry which is preliminary data.</text>
</comment>
<dbReference type="InterPro" id="IPR001650">
    <property type="entry name" value="Helicase_C-like"/>
</dbReference>
<evidence type="ECO:0000256" key="2">
    <source>
        <dbReference type="ARBA" id="ARBA00022741"/>
    </source>
</evidence>
<dbReference type="AlphaFoldDB" id="A0AAQ4EP71"/>
<feature type="domain" description="Helicase ATP-binding" evidence="6">
    <location>
        <begin position="147"/>
        <end position="322"/>
    </location>
</feature>
<sequence>MAGMNAMMNPFQLFNQLNQNAPWWVARRHPEILGDTAYSSLRLFENRCAPKGARHSLVDLNLRPPKWNRLQLPPFEKNLYRERSSTTQRSLAEVRAYREANDISVQGRGVPKPFLNIEEAGFPEDLVEAIQSLKHGTFSRLQAQCWPVALSGRDLFAIVKDEGEGKTLGYLLPAIAHIEHQRPIEPSSGPVVLVLTESRQCARAVEQVVRDLQKYTRVRVMCLCSGAPREQQLKQLEEGAEICVATPRRLVSFMEECKVNLRRCTYLVVDGADHMLAVGFERQLRVIADNIRPDRQTLLWAGSRTMRMEYMAEKLLTEHVTVTIGASQAFHDRRVEQFLVVCEKGEKEKHLADLFQEVQWDEDDKAIVYVEMRQTVDSLVLSLKHQGFSAVAIHGKMTEEEQEWALSAWRFHKVAVLVATDAVARHIDADGVRLVANYDYPRYAVDYARRAKLAVRADGSGMVHTFLAPTDRRRAKELIAILREFKQVPSPELLKFANSYGSAVKPASHPGKVSCYRMVHEY</sequence>
<evidence type="ECO:0000256" key="1">
    <source>
        <dbReference type="ARBA" id="ARBA00012552"/>
    </source>
</evidence>
<dbReference type="Pfam" id="PF00271">
    <property type="entry name" value="Helicase_C"/>
    <property type="match status" value="1"/>
</dbReference>
<evidence type="ECO:0000313" key="8">
    <source>
        <dbReference type="EMBL" id="KAK8776490.1"/>
    </source>
</evidence>
<feature type="domain" description="Helicase C-terminal" evidence="7">
    <location>
        <begin position="334"/>
        <end position="497"/>
    </location>
</feature>
<dbReference type="CDD" id="cd18787">
    <property type="entry name" value="SF2_C_DEAD"/>
    <property type="match status" value="1"/>
</dbReference>
<keyword evidence="4" id="KW-0347">Helicase</keyword>
<keyword evidence="3" id="KW-0378">Hydrolase</keyword>
<dbReference type="Proteomes" id="UP001321473">
    <property type="component" value="Unassembled WGS sequence"/>
</dbReference>
<gene>
    <name evidence="8" type="ORF">V5799_030165</name>
</gene>
<dbReference type="InterPro" id="IPR014001">
    <property type="entry name" value="Helicase_ATP-bd"/>
</dbReference>
<accession>A0AAQ4EP71</accession>
<name>A0AAQ4EP71_AMBAM</name>
<evidence type="ECO:0000313" key="9">
    <source>
        <dbReference type="Proteomes" id="UP001321473"/>
    </source>
</evidence>
<dbReference type="EMBL" id="JARKHS020012897">
    <property type="protein sequence ID" value="KAK8776490.1"/>
    <property type="molecule type" value="Genomic_DNA"/>
</dbReference>
<dbReference type="GO" id="GO:0016787">
    <property type="term" value="F:hydrolase activity"/>
    <property type="evidence" value="ECO:0007669"/>
    <property type="project" value="UniProtKB-KW"/>
</dbReference>
<dbReference type="SMART" id="SM00487">
    <property type="entry name" value="DEXDc"/>
    <property type="match status" value="1"/>
</dbReference>
<dbReference type="PROSITE" id="PS51194">
    <property type="entry name" value="HELICASE_CTER"/>
    <property type="match status" value="1"/>
</dbReference>
<evidence type="ECO:0000256" key="3">
    <source>
        <dbReference type="ARBA" id="ARBA00022801"/>
    </source>
</evidence>
<keyword evidence="5" id="KW-0067">ATP-binding</keyword>
<dbReference type="Gene3D" id="3.40.50.300">
    <property type="entry name" value="P-loop containing nucleotide triphosphate hydrolases"/>
    <property type="match status" value="2"/>
</dbReference>
<evidence type="ECO:0000259" key="7">
    <source>
        <dbReference type="PROSITE" id="PS51194"/>
    </source>
</evidence>
<dbReference type="GO" id="GO:0003724">
    <property type="term" value="F:RNA helicase activity"/>
    <property type="evidence" value="ECO:0007669"/>
    <property type="project" value="UniProtKB-EC"/>
</dbReference>
<dbReference type="GO" id="GO:0003676">
    <property type="term" value="F:nucleic acid binding"/>
    <property type="evidence" value="ECO:0007669"/>
    <property type="project" value="InterPro"/>
</dbReference>
<evidence type="ECO:0000259" key="6">
    <source>
        <dbReference type="PROSITE" id="PS51192"/>
    </source>
</evidence>
<dbReference type="SUPFAM" id="SSF52540">
    <property type="entry name" value="P-loop containing nucleoside triphosphate hydrolases"/>
    <property type="match status" value="1"/>
</dbReference>
<dbReference type="EC" id="3.6.4.13" evidence="1"/>